<evidence type="ECO:0000313" key="3">
    <source>
        <dbReference type="Proteomes" id="UP000031036"/>
    </source>
</evidence>
<reference evidence="2 3" key="1">
    <citation type="submission" date="2014-11" db="EMBL/GenBank/DDBJ databases">
        <title>Genetic blueprint of the zoonotic pathogen Toxocara canis.</title>
        <authorList>
            <person name="Zhu X.-Q."/>
            <person name="Korhonen P.K."/>
            <person name="Cai H."/>
            <person name="Young N.D."/>
            <person name="Nejsum P."/>
            <person name="von Samson-Himmelstjerna G."/>
            <person name="Boag P.R."/>
            <person name="Tan P."/>
            <person name="Li Q."/>
            <person name="Min J."/>
            <person name="Yang Y."/>
            <person name="Wang X."/>
            <person name="Fang X."/>
            <person name="Hall R.S."/>
            <person name="Hofmann A."/>
            <person name="Sternberg P.W."/>
            <person name="Jex A.R."/>
            <person name="Gasser R.B."/>
        </authorList>
    </citation>
    <scope>NUCLEOTIDE SEQUENCE [LARGE SCALE GENOMIC DNA]</scope>
    <source>
        <strain evidence="2">PN_DK_2014</strain>
    </source>
</reference>
<feature type="region of interest" description="Disordered" evidence="1">
    <location>
        <begin position="74"/>
        <end position="94"/>
    </location>
</feature>
<dbReference type="AlphaFoldDB" id="A0A0B2V3F8"/>
<proteinExistence type="predicted"/>
<name>A0A0B2V3F8_TOXCA</name>
<comment type="caution">
    <text evidence="2">The sequence shown here is derived from an EMBL/GenBank/DDBJ whole genome shotgun (WGS) entry which is preliminary data.</text>
</comment>
<feature type="non-terminal residue" evidence="2">
    <location>
        <position position="1"/>
    </location>
</feature>
<organism evidence="2 3">
    <name type="scientific">Toxocara canis</name>
    <name type="common">Canine roundworm</name>
    <dbReference type="NCBI Taxonomy" id="6265"/>
    <lineage>
        <taxon>Eukaryota</taxon>
        <taxon>Metazoa</taxon>
        <taxon>Ecdysozoa</taxon>
        <taxon>Nematoda</taxon>
        <taxon>Chromadorea</taxon>
        <taxon>Rhabditida</taxon>
        <taxon>Spirurina</taxon>
        <taxon>Ascaridomorpha</taxon>
        <taxon>Ascaridoidea</taxon>
        <taxon>Toxocaridae</taxon>
        <taxon>Toxocara</taxon>
    </lineage>
</organism>
<evidence type="ECO:0000256" key="1">
    <source>
        <dbReference type="SAM" id="MobiDB-lite"/>
    </source>
</evidence>
<dbReference type="Proteomes" id="UP000031036">
    <property type="component" value="Unassembled WGS sequence"/>
</dbReference>
<gene>
    <name evidence="2" type="ORF">Tcan_07645</name>
</gene>
<sequence>WSIENVLAKNCFQQRAELIEKWPGESNVLRFCSRRCLEEYKLEILKQETVFCLPKSVAGDQRHSTAKANTVKRRINDGSEKRRKKCKEPRPHPSYRLNKRYWDDIRAGRRSHNIPLEQSPPQRTTPIHPPNPIGLAPFSTPVSHLSPSLISALASPTLVSPPYMSYPFPSVSSSSLFTSSSLTSRTQLKTEPEDIIDVTSCDDDDVKLCISSEEKPERCIQMSRPQQRESDAVVDRLADEMFEESVMNGNDKKCAVSNATHDGSAHIFMPIPVPIPVPVLIPLSEAFILKHFAHATRL</sequence>
<dbReference type="EMBL" id="JPKZ01002210">
    <property type="protein sequence ID" value="KHN77966.1"/>
    <property type="molecule type" value="Genomic_DNA"/>
</dbReference>
<dbReference type="OrthoDB" id="5877868at2759"/>
<protein>
    <submittedName>
        <fullName evidence="2">Uncharacterized protein</fullName>
    </submittedName>
</protein>
<evidence type="ECO:0000313" key="2">
    <source>
        <dbReference type="EMBL" id="KHN77966.1"/>
    </source>
</evidence>
<keyword evidence="3" id="KW-1185">Reference proteome</keyword>
<accession>A0A0B2V3F8</accession>